<evidence type="ECO:0000256" key="3">
    <source>
        <dbReference type="PROSITE-ProRule" id="PRU00302"/>
    </source>
</evidence>
<evidence type="ECO:0000313" key="7">
    <source>
        <dbReference type="Proteomes" id="UP000694888"/>
    </source>
</evidence>
<dbReference type="InterPro" id="IPR003410">
    <property type="entry name" value="HYR_dom"/>
</dbReference>
<feature type="domain" description="Sushi" evidence="6">
    <location>
        <begin position="271"/>
        <end position="332"/>
    </location>
</feature>
<feature type="compositionally biased region" description="Polar residues" evidence="4">
    <location>
        <begin position="90"/>
        <end position="102"/>
    </location>
</feature>
<feature type="domain" description="HYR" evidence="5">
    <location>
        <begin position="587"/>
        <end position="670"/>
    </location>
</feature>
<dbReference type="Gene3D" id="2.60.40.10">
    <property type="entry name" value="Immunoglobulins"/>
    <property type="match status" value="1"/>
</dbReference>
<dbReference type="SUPFAM" id="SSF57535">
    <property type="entry name" value="Complement control module/SCR domain"/>
    <property type="match status" value="4"/>
</dbReference>
<dbReference type="Pfam" id="PF02494">
    <property type="entry name" value="HYR"/>
    <property type="match status" value="3"/>
</dbReference>
<name>A0ABM1VZI1_APLCA</name>
<proteinExistence type="predicted"/>
<reference evidence="8" key="1">
    <citation type="submission" date="2025-08" db="UniProtKB">
        <authorList>
            <consortium name="RefSeq"/>
        </authorList>
    </citation>
    <scope>IDENTIFICATION</scope>
</reference>
<evidence type="ECO:0000256" key="1">
    <source>
        <dbReference type="ARBA" id="ARBA00022737"/>
    </source>
</evidence>
<keyword evidence="1" id="KW-0677">Repeat</keyword>
<dbReference type="CDD" id="cd00033">
    <property type="entry name" value="CCP"/>
    <property type="match status" value="4"/>
</dbReference>
<evidence type="ECO:0000256" key="2">
    <source>
        <dbReference type="ARBA" id="ARBA00023157"/>
    </source>
</evidence>
<organism evidence="7 8">
    <name type="scientific">Aplysia californica</name>
    <name type="common">California sea hare</name>
    <dbReference type="NCBI Taxonomy" id="6500"/>
    <lineage>
        <taxon>Eukaryota</taxon>
        <taxon>Metazoa</taxon>
        <taxon>Spiralia</taxon>
        <taxon>Lophotrochozoa</taxon>
        <taxon>Mollusca</taxon>
        <taxon>Gastropoda</taxon>
        <taxon>Heterobranchia</taxon>
        <taxon>Euthyneura</taxon>
        <taxon>Tectipleura</taxon>
        <taxon>Aplysiida</taxon>
        <taxon>Aplysioidea</taxon>
        <taxon>Aplysiidae</taxon>
        <taxon>Aplysia</taxon>
    </lineage>
</organism>
<feature type="domain" description="HYR" evidence="5">
    <location>
        <begin position="389"/>
        <end position="471"/>
    </location>
</feature>
<dbReference type="InterPro" id="IPR013783">
    <property type="entry name" value="Ig-like_fold"/>
</dbReference>
<evidence type="ECO:0000313" key="8">
    <source>
        <dbReference type="RefSeq" id="XP_035827824.1"/>
    </source>
</evidence>
<dbReference type="Pfam" id="PF00084">
    <property type="entry name" value="Sushi"/>
    <property type="match status" value="4"/>
</dbReference>
<dbReference type="PANTHER" id="PTHR46343">
    <property type="entry name" value="HYR DOMAIN-CONTAINING PROTEIN"/>
    <property type="match status" value="1"/>
</dbReference>
<keyword evidence="3" id="KW-0768">Sushi</keyword>
<dbReference type="Proteomes" id="UP000694888">
    <property type="component" value="Unplaced"/>
</dbReference>
<dbReference type="SMART" id="SM00032">
    <property type="entry name" value="CCP"/>
    <property type="match status" value="4"/>
</dbReference>
<comment type="caution">
    <text evidence="3">Lacks conserved residue(s) required for the propagation of feature annotation.</text>
</comment>
<dbReference type="GeneID" id="101850747"/>
<keyword evidence="2 3" id="KW-1015">Disulfide bond</keyword>
<dbReference type="PROSITE" id="PS50923">
    <property type="entry name" value="SUSHI"/>
    <property type="match status" value="3"/>
</dbReference>
<feature type="disulfide bond" evidence="3">
    <location>
        <begin position="273"/>
        <end position="316"/>
    </location>
</feature>
<protein>
    <submittedName>
        <fullName evidence="8">Hyalin-like</fullName>
    </submittedName>
</protein>
<dbReference type="InterPro" id="IPR035976">
    <property type="entry name" value="Sushi/SCR/CCP_sf"/>
</dbReference>
<dbReference type="InterPro" id="IPR000436">
    <property type="entry name" value="Sushi_SCR_CCP_dom"/>
</dbReference>
<dbReference type="InterPro" id="IPR043555">
    <property type="entry name" value="SRPX-like"/>
</dbReference>
<feature type="domain" description="HYR" evidence="5">
    <location>
        <begin position="186"/>
        <end position="270"/>
    </location>
</feature>
<feature type="disulfide bond" evidence="3">
    <location>
        <begin position="501"/>
        <end position="528"/>
    </location>
</feature>
<feature type="region of interest" description="Disordered" evidence="4">
    <location>
        <begin position="72"/>
        <end position="105"/>
    </location>
</feature>
<gene>
    <name evidence="8" type="primary">LOC101850747</name>
</gene>
<sequence>MDLEFCLSPSAVEYILDNMGSPNSRAGDRSKAVGYTMAMTMESESQPEMDEDFHDEDREDVVMETDRPPYYQKQFPHPRHPGAPSFKGVKSTSEGDQTSVESGTACLAPKKGGNTVYRCQAGAWTVLHLMDEKETRGKRNTQSTALHRRKRWFWGWVLGWWKRCKLRCSGGWWWRRCRWVCFSSGRPNRRPTITCPAIPNYTLAKGRTDIFVSWSPATAHDPEDGTIRTSQTVGPYSNSWVGEGTHTVTYQATDRKGSSSHCSEVFRVIVKKCSTYMTHGLSNGQVSCSNNNVLGSICTYSCNSGYQLTGPSSSECQDNQHWSYRTRPECIEIVCPSPPSVDHGKFEPCDKTSTGSKCPLSCDSGYVVEGNADVECKSDKKWTSPGRCKDVDPPDFTCPAVISLYSEPKKQPKQVTWTVPVASDNSGETVVVSSDHQSGDEFPVGDTIVTFSSTDSSGNEYTCETPVTVKVKYCDVLPAPDFGSVSCSHGSAVGSDCSISCSQGFQLSGVAQRTCLDSRTWSDAQSFCKRGRCGQTPSVDRGNFDCPNGDEYEDICTLRCDSGYQANKPVAVSCQVTLLWTQPGNCTDVEPPSFTSGCPGIMRYAEALNTDTYVHYTLPQAADNSNEAVVVVGDPAPGSRFDIGLTNVSVTTKDTSGNVGTCTFPVTVNRE</sequence>
<dbReference type="RefSeq" id="XP_035827824.1">
    <property type="nucleotide sequence ID" value="XM_035971931.1"/>
</dbReference>
<keyword evidence="7" id="KW-1185">Reference proteome</keyword>
<feature type="domain" description="Sushi" evidence="6">
    <location>
        <begin position="333"/>
        <end position="390"/>
    </location>
</feature>
<dbReference type="Gene3D" id="2.10.70.10">
    <property type="entry name" value="Complement Module, domain 1"/>
    <property type="match status" value="4"/>
</dbReference>
<evidence type="ECO:0000256" key="4">
    <source>
        <dbReference type="SAM" id="MobiDB-lite"/>
    </source>
</evidence>
<evidence type="ECO:0000259" key="5">
    <source>
        <dbReference type="PROSITE" id="PS50825"/>
    </source>
</evidence>
<accession>A0ABM1VZI1</accession>
<dbReference type="PANTHER" id="PTHR46343:SF2">
    <property type="entry name" value="SUSHI_VON WILLEBRAND FACTOR TYPE A_EGF_PENTRAXIN DOMAIN-CONTAINING 1"/>
    <property type="match status" value="1"/>
</dbReference>
<evidence type="ECO:0000259" key="6">
    <source>
        <dbReference type="PROSITE" id="PS50923"/>
    </source>
</evidence>
<dbReference type="PROSITE" id="PS50825">
    <property type="entry name" value="HYR"/>
    <property type="match status" value="3"/>
</dbReference>
<feature type="domain" description="Sushi" evidence="6">
    <location>
        <begin position="461"/>
        <end position="530"/>
    </location>
</feature>